<dbReference type="RefSeq" id="WP_036062647.1">
    <property type="nucleotide sequence ID" value="NZ_CP011102.1"/>
</dbReference>
<comment type="similarity">
    <text evidence="5 6">Belongs to the class I-like SAM-binding methyltransferase superfamily. C5-methyltransferase family.</text>
</comment>
<dbReference type="CDD" id="cd00315">
    <property type="entry name" value="Cyt_C5_DNA_methylase"/>
    <property type="match status" value="1"/>
</dbReference>
<dbReference type="Gene3D" id="3.90.120.30">
    <property type="match status" value="1"/>
</dbReference>
<keyword evidence="4" id="KW-0680">Restriction system</keyword>
<sequence>MKRKYKMIDLCAGIGGIRKGFELTGRFQNVLSGEIDKYACLTYEHLYGEDPTGDITTESFKKRIEDTPYDVLLAGFPCQSFSRAGKQAGFLDSTRGTIFFDIADIAKRTNPKIMLLENVDNLLSHNKGDTFRTILNVLVKELGYKVIGVEESSDGKLLFNTKDFLRNSKNFGVPQNRPRVYIICFKRDYWTDRVDLLTEKLPTSSNKKLYESLHDVLEMGADLKFFLSSGYLETLEKHKNRHKEKGNGFGYQIVNSTDNPLPISNALLATGGSGKERNLVIDTLNETAGKMASSKKTPLNDRGVRAMTPREWGKLQGFINYAFVDKEGVDHFSFPKEVSNTQQYKQFGNAVTIPAIEVMANFIIDCIDILGGNQNEG</sequence>
<feature type="active site" evidence="5">
    <location>
        <position position="78"/>
    </location>
</feature>
<dbReference type="SUPFAM" id="SSF53335">
    <property type="entry name" value="S-adenosyl-L-methionine-dependent methyltransferases"/>
    <property type="match status" value="1"/>
</dbReference>
<evidence type="ECO:0000313" key="9">
    <source>
        <dbReference type="Proteomes" id="UP000223060"/>
    </source>
</evidence>
<keyword evidence="8" id="KW-0378">Hydrolase</keyword>
<protein>
    <recommendedName>
        <fullName evidence="7">Cytosine-specific methyltransferase</fullName>
        <ecNumber evidence="7">2.1.1.37</ecNumber>
    </recommendedName>
</protein>
<keyword evidence="3 5" id="KW-0949">S-adenosyl-L-methionine</keyword>
<accession>A0A1S7FXK9</accession>
<evidence type="ECO:0000256" key="1">
    <source>
        <dbReference type="ARBA" id="ARBA00022603"/>
    </source>
</evidence>
<evidence type="ECO:0000256" key="4">
    <source>
        <dbReference type="ARBA" id="ARBA00022747"/>
    </source>
</evidence>
<evidence type="ECO:0000256" key="6">
    <source>
        <dbReference type="RuleBase" id="RU000416"/>
    </source>
</evidence>
<dbReference type="NCBIfam" id="TIGR00675">
    <property type="entry name" value="dcm"/>
    <property type="match status" value="1"/>
</dbReference>
<evidence type="ECO:0000256" key="7">
    <source>
        <dbReference type="RuleBase" id="RU000417"/>
    </source>
</evidence>
<keyword evidence="9" id="KW-1185">Reference proteome</keyword>
<dbReference type="PROSITE" id="PS00094">
    <property type="entry name" value="C5_MTASE_1"/>
    <property type="match status" value="1"/>
</dbReference>
<dbReference type="InterPro" id="IPR029063">
    <property type="entry name" value="SAM-dependent_MTases_sf"/>
</dbReference>
<dbReference type="InterPro" id="IPR050750">
    <property type="entry name" value="C5-MTase"/>
</dbReference>
<evidence type="ECO:0000256" key="3">
    <source>
        <dbReference type="ARBA" id="ARBA00022691"/>
    </source>
</evidence>
<evidence type="ECO:0000256" key="5">
    <source>
        <dbReference type="PROSITE-ProRule" id="PRU01016"/>
    </source>
</evidence>
<keyword evidence="2 5" id="KW-0808">Transferase</keyword>
<dbReference type="EMBL" id="CP011102">
    <property type="protein sequence ID" value="AQY52087.1"/>
    <property type="molecule type" value="Genomic_DNA"/>
</dbReference>
<dbReference type="GO" id="GO:0009307">
    <property type="term" value="P:DNA restriction-modification system"/>
    <property type="evidence" value="ECO:0007669"/>
    <property type="project" value="UniProtKB-KW"/>
</dbReference>
<name>A0A1S7FXK9_9LIST</name>
<dbReference type="Pfam" id="PF00145">
    <property type="entry name" value="DNA_methylase"/>
    <property type="match status" value="1"/>
</dbReference>
<dbReference type="PANTHER" id="PTHR46098">
    <property type="entry name" value="TRNA (CYTOSINE(38)-C(5))-METHYLTRANSFERASE"/>
    <property type="match status" value="1"/>
</dbReference>
<dbReference type="GO" id="GO:0004519">
    <property type="term" value="F:endonuclease activity"/>
    <property type="evidence" value="ECO:0007669"/>
    <property type="project" value="UniProtKB-KW"/>
</dbReference>
<reference evidence="9" key="1">
    <citation type="submission" date="2015-03" db="EMBL/GenBank/DDBJ databases">
        <authorList>
            <person name="Ferrari E."/>
            <person name="Walter M.C."/>
            <person name="Huptas C."/>
            <person name="Scherer S."/>
            <person name="Mueller-Herbst S."/>
        </authorList>
    </citation>
    <scope>NUCLEOTIDE SEQUENCE [LARGE SCALE GENOMIC DNA]</scope>
    <source>
        <strain evidence="9">LWP01</strain>
    </source>
</reference>
<dbReference type="AlphaFoldDB" id="A0A1S7FXK9"/>
<dbReference type="REBASE" id="186232">
    <property type="entry name" value="M.Lwe4560ORF14375P"/>
</dbReference>
<dbReference type="GO" id="GO:0032259">
    <property type="term" value="P:methylation"/>
    <property type="evidence" value="ECO:0007669"/>
    <property type="project" value="UniProtKB-KW"/>
</dbReference>
<comment type="catalytic activity">
    <reaction evidence="7">
        <text>a 2'-deoxycytidine in DNA + S-adenosyl-L-methionine = a 5-methyl-2'-deoxycytidine in DNA + S-adenosyl-L-homocysteine + H(+)</text>
        <dbReference type="Rhea" id="RHEA:13681"/>
        <dbReference type="Rhea" id="RHEA-COMP:11369"/>
        <dbReference type="Rhea" id="RHEA-COMP:11370"/>
        <dbReference type="ChEBI" id="CHEBI:15378"/>
        <dbReference type="ChEBI" id="CHEBI:57856"/>
        <dbReference type="ChEBI" id="CHEBI:59789"/>
        <dbReference type="ChEBI" id="CHEBI:85452"/>
        <dbReference type="ChEBI" id="CHEBI:85454"/>
        <dbReference type="EC" id="2.1.1.37"/>
    </reaction>
</comment>
<proteinExistence type="inferred from homology"/>
<dbReference type="KEGG" id="lwi:UE46_14375"/>
<dbReference type="EC" id="2.1.1.37" evidence="7"/>
<dbReference type="InterPro" id="IPR018117">
    <property type="entry name" value="C5_DNA_meth_AS"/>
</dbReference>
<evidence type="ECO:0000256" key="2">
    <source>
        <dbReference type="ARBA" id="ARBA00022679"/>
    </source>
</evidence>
<evidence type="ECO:0000313" key="8">
    <source>
        <dbReference type="EMBL" id="AQY52087.1"/>
    </source>
</evidence>
<dbReference type="PANTHER" id="PTHR46098:SF1">
    <property type="entry name" value="TRNA (CYTOSINE(38)-C(5))-METHYLTRANSFERASE"/>
    <property type="match status" value="1"/>
</dbReference>
<keyword evidence="1 5" id="KW-0489">Methyltransferase</keyword>
<dbReference type="InterPro" id="IPR001525">
    <property type="entry name" value="C5_MeTfrase"/>
</dbReference>
<keyword evidence="8" id="KW-0255">Endonuclease</keyword>
<keyword evidence="8" id="KW-0540">Nuclease</keyword>
<dbReference type="Proteomes" id="UP000223060">
    <property type="component" value="Chromosome"/>
</dbReference>
<gene>
    <name evidence="8" type="ORF">UE46_14375</name>
</gene>
<dbReference type="PRINTS" id="PR00105">
    <property type="entry name" value="C5METTRFRASE"/>
</dbReference>
<dbReference type="Gene3D" id="3.40.50.150">
    <property type="entry name" value="Vaccinia Virus protein VP39"/>
    <property type="match status" value="1"/>
</dbReference>
<organism evidence="8 9">
    <name type="scientific">Listeria weihenstephanensis</name>
    <dbReference type="NCBI Taxonomy" id="1006155"/>
    <lineage>
        <taxon>Bacteria</taxon>
        <taxon>Bacillati</taxon>
        <taxon>Bacillota</taxon>
        <taxon>Bacilli</taxon>
        <taxon>Bacillales</taxon>
        <taxon>Listeriaceae</taxon>
        <taxon>Listeria</taxon>
    </lineage>
</organism>
<dbReference type="GO" id="GO:0003886">
    <property type="term" value="F:DNA (cytosine-5-)-methyltransferase activity"/>
    <property type="evidence" value="ECO:0007669"/>
    <property type="project" value="UniProtKB-EC"/>
</dbReference>
<dbReference type="PROSITE" id="PS51679">
    <property type="entry name" value="SAM_MT_C5"/>
    <property type="match status" value="1"/>
</dbReference>